<organism evidence="11 12">
    <name type="scientific">Rhodohalobacter sulfatireducens</name>
    <dbReference type="NCBI Taxonomy" id="2911366"/>
    <lineage>
        <taxon>Bacteria</taxon>
        <taxon>Pseudomonadati</taxon>
        <taxon>Balneolota</taxon>
        <taxon>Balneolia</taxon>
        <taxon>Balneolales</taxon>
        <taxon>Balneolaceae</taxon>
        <taxon>Rhodohalobacter</taxon>
    </lineage>
</organism>
<sequence>MENSRVIDIEQIKSILREHKSEFQTKYKAEILGIFGSYSRYEADKNSDIDLLVRFHKGASLFGWAGLANDLEKKLGVSVDVVPEKSLKKELRPRVGKDLIEI</sequence>
<evidence type="ECO:0000256" key="8">
    <source>
        <dbReference type="ARBA" id="ARBA00022842"/>
    </source>
</evidence>
<evidence type="ECO:0000256" key="1">
    <source>
        <dbReference type="ARBA" id="ARBA00001946"/>
    </source>
</evidence>
<reference evidence="11" key="1">
    <citation type="submission" date="2022-01" db="EMBL/GenBank/DDBJ databases">
        <authorList>
            <person name="Wang Y."/>
        </authorList>
    </citation>
    <scope>NUCLEOTIDE SEQUENCE</scope>
    <source>
        <strain evidence="11">WB101</strain>
    </source>
</reference>
<keyword evidence="6" id="KW-0547">Nucleotide-binding</keyword>
<dbReference type="PANTHER" id="PTHR33571">
    <property type="entry name" value="SSL8005 PROTEIN"/>
    <property type="match status" value="1"/>
</dbReference>
<evidence type="ECO:0000256" key="2">
    <source>
        <dbReference type="ARBA" id="ARBA00022649"/>
    </source>
</evidence>
<protein>
    <submittedName>
        <fullName evidence="11">Nucleotidyltransferase family protein</fullName>
    </submittedName>
</protein>
<evidence type="ECO:0000256" key="9">
    <source>
        <dbReference type="ARBA" id="ARBA00038276"/>
    </source>
</evidence>
<comment type="similarity">
    <text evidence="9">Belongs to the MntA antitoxin family.</text>
</comment>
<keyword evidence="8" id="KW-0460">Magnesium</keyword>
<comment type="cofactor">
    <cofactor evidence="1">
        <name>Mg(2+)</name>
        <dbReference type="ChEBI" id="CHEBI:18420"/>
    </cofactor>
</comment>
<evidence type="ECO:0000256" key="5">
    <source>
        <dbReference type="ARBA" id="ARBA00022723"/>
    </source>
</evidence>
<evidence type="ECO:0000256" key="6">
    <source>
        <dbReference type="ARBA" id="ARBA00022741"/>
    </source>
</evidence>
<evidence type="ECO:0000313" key="11">
    <source>
        <dbReference type="EMBL" id="MCG2588198.1"/>
    </source>
</evidence>
<dbReference type="RefSeq" id="WP_237853042.1">
    <property type="nucleotide sequence ID" value="NZ_JAKLWS010000006.1"/>
</dbReference>
<keyword evidence="4" id="KW-0548">Nucleotidyltransferase</keyword>
<reference evidence="11" key="2">
    <citation type="submission" date="2024-05" db="EMBL/GenBank/DDBJ databases">
        <title>Rhodohalobacter halophilus gen. nov., sp. nov., a moderately halophilic member of the family Balneolaceae.</title>
        <authorList>
            <person name="Xia J."/>
        </authorList>
    </citation>
    <scope>NUCLEOTIDE SEQUENCE</scope>
    <source>
        <strain evidence="11">WB101</strain>
    </source>
</reference>
<dbReference type="EMBL" id="JAKLWS010000006">
    <property type="protein sequence ID" value="MCG2588198.1"/>
    <property type="molecule type" value="Genomic_DNA"/>
</dbReference>
<evidence type="ECO:0000256" key="7">
    <source>
        <dbReference type="ARBA" id="ARBA00022840"/>
    </source>
</evidence>
<keyword evidence="3" id="KW-0808">Transferase</keyword>
<dbReference type="PANTHER" id="PTHR33571:SF12">
    <property type="entry name" value="BSL3053 PROTEIN"/>
    <property type="match status" value="1"/>
</dbReference>
<evidence type="ECO:0000256" key="4">
    <source>
        <dbReference type="ARBA" id="ARBA00022695"/>
    </source>
</evidence>
<dbReference type="CDD" id="cd05403">
    <property type="entry name" value="NT_KNTase_like"/>
    <property type="match status" value="1"/>
</dbReference>
<dbReference type="SUPFAM" id="SSF81301">
    <property type="entry name" value="Nucleotidyltransferase"/>
    <property type="match status" value="1"/>
</dbReference>
<name>A0ABS9KBI9_9BACT</name>
<dbReference type="Gene3D" id="3.30.460.10">
    <property type="entry name" value="Beta Polymerase, domain 2"/>
    <property type="match status" value="1"/>
</dbReference>
<dbReference type="Pfam" id="PF01909">
    <property type="entry name" value="NTP_transf_2"/>
    <property type="match status" value="1"/>
</dbReference>
<evidence type="ECO:0000256" key="3">
    <source>
        <dbReference type="ARBA" id="ARBA00022679"/>
    </source>
</evidence>
<proteinExistence type="inferred from homology"/>
<dbReference type="InterPro" id="IPR052038">
    <property type="entry name" value="Type-VII_TA_antitoxin"/>
</dbReference>
<feature type="domain" description="Polymerase nucleotidyl transferase" evidence="10">
    <location>
        <begin position="16"/>
        <end position="91"/>
    </location>
</feature>
<keyword evidence="2" id="KW-1277">Toxin-antitoxin system</keyword>
<dbReference type="InterPro" id="IPR043519">
    <property type="entry name" value="NT_sf"/>
</dbReference>
<keyword evidence="7" id="KW-0067">ATP-binding</keyword>
<evidence type="ECO:0000259" key="10">
    <source>
        <dbReference type="Pfam" id="PF01909"/>
    </source>
</evidence>
<evidence type="ECO:0000313" key="12">
    <source>
        <dbReference type="Proteomes" id="UP001165366"/>
    </source>
</evidence>
<keyword evidence="12" id="KW-1185">Reference proteome</keyword>
<accession>A0ABS9KBI9</accession>
<keyword evidence="5" id="KW-0479">Metal-binding</keyword>
<dbReference type="Proteomes" id="UP001165366">
    <property type="component" value="Unassembled WGS sequence"/>
</dbReference>
<dbReference type="InterPro" id="IPR002934">
    <property type="entry name" value="Polymerase_NTP_transf_dom"/>
</dbReference>
<gene>
    <name evidence="11" type="ORF">L6773_06445</name>
</gene>
<comment type="caution">
    <text evidence="11">The sequence shown here is derived from an EMBL/GenBank/DDBJ whole genome shotgun (WGS) entry which is preliminary data.</text>
</comment>